<dbReference type="Pfam" id="PF06808">
    <property type="entry name" value="DctM"/>
    <property type="match status" value="1"/>
</dbReference>
<comment type="subcellular location">
    <subcellularLocation>
        <location evidence="1">Cell inner membrane</location>
        <topology evidence="1">Multi-pass membrane protein</topology>
    </subcellularLocation>
</comment>
<keyword evidence="5 7" id="KW-1133">Transmembrane helix</keyword>
<name>A0A381RUN0_9ZZZZ</name>
<sequence>MIFGWIVVVKDVPDFILAFVSGFADSQTTVMIFIIVTMLVIGMFLEGIPAQLITVPTFLVLAAQYNIDPIHLGVVVVLTIMIGSLTPPVGLVLYTVMATTNIRMTTLVKALWPFYLVLLIATILVALVPSLSLWLPTTALNN</sequence>
<keyword evidence="2" id="KW-1003">Cell membrane</keyword>
<keyword evidence="6 7" id="KW-0472">Membrane</keyword>
<dbReference type="AlphaFoldDB" id="A0A381RUN0"/>
<dbReference type="GO" id="GO:0005886">
    <property type="term" value="C:plasma membrane"/>
    <property type="evidence" value="ECO:0007669"/>
    <property type="project" value="UniProtKB-SubCell"/>
</dbReference>
<evidence type="ECO:0000256" key="5">
    <source>
        <dbReference type="ARBA" id="ARBA00022989"/>
    </source>
</evidence>
<evidence type="ECO:0000256" key="6">
    <source>
        <dbReference type="ARBA" id="ARBA00023136"/>
    </source>
</evidence>
<accession>A0A381RUN0</accession>
<dbReference type="InterPro" id="IPR004681">
    <property type="entry name" value="TRAP_DctM"/>
</dbReference>
<feature type="transmembrane region" description="Helical" evidence="7">
    <location>
        <begin position="73"/>
        <end position="98"/>
    </location>
</feature>
<dbReference type="PANTHER" id="PTHR33362">
    <property type="entry name" value="SIALIC ACID TRAP TRANSPORTER PERMEASE PROTEIN SIAT-RELATED"/>
    <property type="match status" value="1"/>
</dbReference>
<reference evidence="9" key="1">
    <citation type="submission" date="2018-05" db="EMBL/GenBank/DDBJ databases">
        <authorList>
            <person name="Lanie J.A."/>
            <person name="Ng W.-L."/>
            <person name="Kazmierczak K.M."/>
            <person name="Andrzejewski T.M."/>
            <person name="Davidsen T.M."/>
            <person name="Wayne K.J."/>
            <person name="Tettelin H."/>
            <person name="Glass J.I."/>
            <person name="Rusch D."/>
            <person name="Podicherti R."/>
            <person name="Tsui H.-C.T."/>
            <person name="Winkler M.E."/>
        </authorList>
    </citation>
    <scope>NUCLEOTIDE SEQUENCE</scope>
</reference>
<gene>
    <name evidence="9" type="ORF">METZ01_LOCUS47532</name>
</gene>
<dbReference type="PANTHER" id="PTHR33362:SF2">
    <property type="entry name" value="TRAP TRANSPORTER LARGE PERMEASE PROTEIN"/>
    <property type="match status" value="1"/>
</dbReference>
<dbReference type="EMBL" id="UINC01002256">
    <property type="protein sequence ID" value="SUZ94678.1"/>
    <property type="molecule type" value="Genomic_DNA"/>
</dbReference>
<evidence type="ECO:0000256" key="2">
    <source>
        <dbReference type="ARBA" id="ARBA00022475"/>
    </source>
</evidence>
<evidence type="ECO:0000313" key="9">
    <source>
        <dbReference type="EMBL" id="SUZ94678.1"/>
    </source>
</evidence>
<protein>
    <recommendedName>
        <fullName evidence="8">TRAP C4-dicarboxylate transport system permease DctM subunit domain-containing protein</fullName>
    </recommendedName>
</protein>
<feature type="transmembrane region" description="Helical" evidence="7">
    <location>
        <begin position="110"/>
        <end position="135"/>
    </location>
</feature>
<proteinExistence type="predicted"/>
<evidence type="ECO:0000256" key="1">
    <source>
        <dbReference type="ARBA" id="ARBA00004429"/>
    </source>
</evidence>
<feature type="domain" description="TRAP C4-dicarboxylate transport system permease DctM subunit" evidence="8">
    <location>
        <begin position="2"/>
        <end position="130"/>
    </location>
</feature>
<evidence type="ECO:0000256" key="4">
    <source>
        <dbReference type="ARBA" id="ARBA00022692"/>
    </source>
</evidence>
<keyword evidence="4 7" id="KW-0812">Transmembrane</keyword>
<evidence type="ECO:0000259" key="8">
    <source>
        <dbReference type="Pfam" id="PF06808"/>
    </source>
</evidence>
<organism evidence="9">
    <name type="scientific">marine metagenome</name>
    <dbReference type="NCBI Taxonomy" id="408172"/>
    <lineage>
        <taxon>unclassified sequences</taxon>
        <taxon>metagenomes</taxon>
        <taxon>ecological metagenomes</taxon>
    </lineage>
</organism>
<dbReference type="GO" id="GO:0022857">
    <property type="term" value="F:transmembrane transporter activity"/>
    <property type="evidence" value="ECO:0007669"/>
    <property type="project" value="TreeGrafter"/>
</dbReference>
<evidence type="ECO:0000256" key="7">
    <source>
        <dbReference type="SAM" id="Phobius"/>
    </source>
</evidence>
<dbReference type="InterPro" id="IPR010656">
    <property type="entry name" value="DctM"/>
</dbReference>
<keyword evidence="3" id="KW-0997">Cell inner membrane</keyword>
<evidence type="ECO:0000256" key="3">
    <source>
        <dbReference type="ARBA" id="ARBA00022519"/>
    </source>
</evidence>